<reference evidence="5 6" key="1">
    <citation type="submission" date="2019-02" db="EMBL/GenBank/DDBJ databases">
        <title>Deep-cultivation of Planctomycetes and their phenomic and genomic characterization uncovers novel biology.</title>
        <authorList>
            <person name="Wiegand S."/>
            <person name="Jogler M."/>
            <person name="Boedeker C."/>
            <person name="Pinto D."/>
            <person name="Vollmers J."/>
            <person name="Rivas-Marin E."/>
            <person name="Kohn T."/>
            <person name="Peeters S.H."/>
            <person name="Heuer A."/>
            <person name="Rast P."/>
            <person name="Oberbeckmann S."/>
            <person name="Bunk B."/>
            <person name="Jeske O."/>
            <person name="Meyerdierks A."/>
            <person name="Storesund J.E."/>
            <person name="Kallscheuer N."/>
            <person name="Luecker S."/>
            <person name="Lage O.M."/>
            <person name="Pohl T."/>
            <person name="Merkel B.J."/>
            <person name="Hornburger P."/>
            <person name="Mueller R.-W."/>
            <person name="Bruemmer F."/>
            <person name="Labrenz M."/>
            <person name="Spormann A.M."/>
            <person name="Op den Camp H."/>
            <person name="Overmann J."/>
            <person name="Amann R."/>
            <person name="Jetten M.S.M."/>
            <person name="Mascher T."/>
            <person name="Medema M.H."/>
            <person name="Devos D.P."/>
            <person name="Kaster A.-K."/>
            <person name="Ovreas L."/>
            <person name="Rohde M."/>
            <person name="Galperin M.Y."/>
            <person name="Jogler C."/>
        </authorList>
    </citation>
    <scope>NUCLEOTIDE SEQUENCE [LARGE SCALE GENOMIC DNA]</scope>
    <source>
        <strain evidence="5 6">ETA_A1</strain>
    </source>
</reference>
<dbReference type="AlphaFoldDB" id="A0A517Y057"/>
<feature type="compositionally biased region" description="Pro residues" evidence="1">
    <location>
        <begin position="67"/>
        <end position="77"/>
    </location>
</feature>
<feature type="transmembrane region" description="Helical" evidence="2">
    <location>
        <begin position="85"/>
        <end position="108"/>
    </location>
</feature>
<accession>A0A517Y057</accession>
<sequence length="738" mass="77854">MSADPTLPPAAARPGVLVEFVRTERANSAYALLVLAAAFLAGAVYYATQATKAGAAPETPAVDPLNPDAPPPPPPEVDNPKKGDYWFGCIGLGVGCLIAAGAGTTLLARVPPTGVAEQRSWTRGFVLVVGGLLGLTGFLLGMALLLKWNEGVVAAVQAYDTGGTATARAGARWLVMLVIGMIIAIGVVFLAIQPARAEERNNQTLRRLVYGGNLVLTTLLLFGSLLVLNVVFALKVPNMLDTTDSGFYTLSDATKKTVGSLAEPVTAYVILPDDNSREINDVRTLMYSAQEIGGGKFTPKFVSPVTDKAELQKLQEKFTKLDKTGVGVLLAVGEDGKRHEFIPATDLFKSDFQPGGAQKASFVGEAMLVQKLRFLSDADARPVVYFTQGNGELALAADAGAGFSKAEREASQLKTHLESYSLDVKPLELGTGAKAAVPADAKLVVVADPMTPLSDAAAKALKDFMGRPGPDGKKTGLVVLAEARPGAKDRKMAKTGLEGLLTEFNVRLGEQFVYSVPIPQYQIGPREATVLFAGGRDGGHPIVAPFARTAALIWNVPREVAPLSAAPGGPFTVTPLMVTLPQRPTWLEDEQLDSPNQALQDMVENDALRARKRLTGSPRTVAVAVAEGGAPPNPMNPHGGGGEQTPRAVVFANSEMFSNAAQRPRGGGTPATHELMSASLDWLRGKPPIAPGTEKVYQTFELPPGETLNSTRLYLLPIGLALLSIAGLGAGVWVIRRK</sequence>
<feature type="transmembrane region" description="Helical" evidence="2">
    <location>
        <begin position="29"/>
        <end position="48"/>
    </location>
</feature>
<feature type="transmembrane region" description="Helical" evidence="2">
    <location>
        <begin position="120"/>
        <end position="146"/>
    </location>
</feature>
<keyword evidence="2" id="KW-0472">Membrane</keyword>
<evidence type="ECO:0000259" key="4">
    <source>
        <dbReference type="Pfam" id="PF23357"/>
    </source>
</evidence>
<name>A0A517Y057_9BACT</name>
<dbReference type="InterPro" id="IPR055396">
    <property type="entry name" value="DUF7088"/>
</dbReference>
<evidence type="ECO:0000313" key="6">
    <source>
        <dbReference type="Proteomes" id="UP000319576"/>
    </source>
</evidence>
<feature type="transmembrane region" description="Helical" evidence="2">
    <location>
        <begin position="713"/>
        <end position="735"/>
    </location>
</feature>
<dbReference type="InterPro" id="IPR019196">
    <property type="entry name" value="ABC_transp_unknown"/>
</dbReference>
<evidence type="ECO:0000256" key="1">
    <source>
        <dbReference type="SAM" id="MobiDB-lite"/>
    </source>
</evidence>
<gene>
    <name evidence="5" type="ORF">ETAA1_51340</name>
</gene>
<feature type="transmembrane region" description="Helical" evidence="2">
    <location>
        <begin position="173"/>
        <end position="192"/>
    </location>
</feature>
<dbReference type="EMBL" id="CP036273">
    <property type="protein sequence ID" value="QDU23142.1"/>
    <property type="molecule type" value="Genomic_DNA"/>
</dbReference>
<feature type="domain" description="DUF7088" evidence="4">
    <location>
        <begin position="246"/>
        <end position="321"/>
    </location>
</feature>
<feature type="region of interest" description="Disordered" evidence="1">
    <location>
        <begin position="57"/>
        <end position="80"/>
    </location>
</feature>
<keyword evidence="2" id="KW-0812">Transmembrane</keyword>
<keyword evidence="6" id="KW-1185">Reference proteome</keyword>
<evidence type="ECO:0000313" key="5">
    <source>
        <dbReference type="EMBL" id="QDU23142.1"/>
    </source>
</evidence>
<evidence type="ECO:0000259" key="3">
    <source>
        <dbReference type="Pfam" id="PF09822"/>
    </source>
</evidence>
<protein>
    <submittedName>
        <fullName evidence="5">ABC-type uncharacterized transport system</fullName>
    </submittedName>
</protein>
<evidence type="ECO:0000256" key="2">
    <source>
        <dbReference type="SAM" id="Phobius"/>
    </source>
</evidence>
<dbReference type="KEGG" id="uli:ETAA1_51340"/>
<dbReference type="RefSeq" id="WP_145243242.1">
    <property type="nucleotide sequence ID" value="NZ_CP036273.1"/>
</dbReference>
<keyword evidence="2" id="KW-1133">Transmembrane helix</keyword>
<organism evidence="5 6">
    <name type="scientific">Urbifossiella limnaea</name>
    <dbReference type="NCBI Taxonomy" id="2528023"/>
    <lineage>
        <taxon>Bacteria</taxon>
        <taxon>Pseudomonadati</taxon>
        <taxon>Planctomycetota</taxon>
        <taxon>Planctomycetia</taxon>
        <taxon>Gemmatales</taxon>
        <taxon>Gemmataceae</taxon>
        <taxon>Urbifossiella</taxon>
    </lineage>
</organism>
<proteinExistence type="predicted"/>
<dbReference type="Pfam" id="PF23357">
    <property type="entry name" value="DUF7088"/>
    <property type="match status" value="1"/>
</dbReference>
<feature type="domain" description="ABC-type uncharacterised transport system" evidence="3">
    <location>
        <begin position="381"/>
        <end position="664"/>
    </location>
</feature>
<dbReference type="OrthoDB" id="277409at2"/>
<dbReference type="Pfam" id="PF09822">
    <property type="entry name" value="ABC_transp_aux"/>
    <property type="match status" value="1"/>
</dbReference>
<feature type="transmembrane region" description="Helical" evidence="2">
    <location>
        <begin position="213"/>
        <end position="234"/>
    </location>
</feature>
<dbReference type="Proteomes" id="UP000319576">
    <property type="component" value="Chromosome"/>
</dbReference>